<sequence length="108" mass="11844">MQVAADTDGDARAAAAIVAGGRRRHRSRNESLAGRLIRTEGDSPCNAGTIKNCKVRRLGDGYRTALIYYVSRRSSQYKRERLYLPVRPCEDAPCSGRQPIGETHPNGG</sequence>
<reference evidence="1" key="1">
    <citation type="submission" date="2020-08" db="EMBL/GenBank/DDBJ databases">
        <title>Genome sequencing and assembly of the red palm weevil Rhynchophorus ferrugineus.</title>
        <authorList>
            <person name="Dias G.B."/>
            <person name="Bergman C.M."/>
            <person name="Manee M."/>
        </authorList>
    </citation>
    <scope>NUCLEOTIDE SEQUENCE</scope>
    <source>
        <strain evidence="1">AA-2017</strain>
        <tissue evidence="1">Whole larva</tissue>
    </source>
</reference>
<dbReference type="EMBL" id="JAACXV010000058">
    <property type="protein sequence ID" value="KAF7285291.1"/>
    <property type="molecule type" value="Genomic_DNA"/>
</dbReference>
<keyword evidence="2" id="KW-1185">Reference proteome</keyword>
<dbReference type="AlphaFoldDB" id="A0A834ISL6"/>
<organism evidence="1 2">
    <name type="scientific">Rhynchophorus ferrugineus</name>
    <name type="common">Red palm weevil</name>
    <name type="synonym">Curculio ferrugineus</name>
    <dbReference type="NCBI Taxonomy" id="354439"/>
    <lineage>
        <taxon>Eukaryota</taxon>
        <taxon>Metazoa</taxon>
        <taxon>Ecdysozoa</taxon>
        <taxon>Arthropoda</taxon>
        <taxon>Hexapoda</taxon>
        <taxon>Insecta</taxon>
        <taxon>Pterygota</taxon>
        <taxon>Neoptera</taxon>
        <taxon>Endopterygota</taxon>
        <taxon>Coleoptera</taxon>
        <taxon>Polyphaga</taxon>
        <taxon>Cucujiformia</taxon>
        <taxon>Curculionidae</taxon>
        <taxon>Dryophthorinae</taxon>
        <taxon>Rhynchophorus</taxon>
    </lineage>
</organism>
<comment type="caution">
    <text evidence="1">The sequence shown here is derived from an EMBL/GenBank/DDBJ whole genome shotgun (WGS) entry which is preliminary data.</text>
</comment>
<gene>
    <name evidence="1" type="ORF">GWI33_011420</name>
</gene>
<dbReference type="Proteomes" id="UP000625711">
    <property type="component" value="Unassembled WGS sequence"/>
</dbReference>
<evidence type="ECO:0000313" key="2">
    <source>
        <dbReference type="Proteomes" id="UP000625711"/>
    </source>
</evidence>
<protein>
    <submittedName>
        <fullName evidence="1">Uncharacterized protein</fullName>
    </submittedName>
</protein>
<name>A0A834ISL6_RHYFE</name>
<evidence type="ECO:0000313" key="1">
    <source>
        <dbReference type="EMBL" id="KAF7285291.1"/>
    </source>
</evidence>
<proteinExistence type="predicted"/>
<accession>A0A834ISL6</accession>